<keyword evidence="5 7" id="KW-0472">Membrane</keyword>
<feature type="compositionally biased region" description="Basic and acidic residues" evidence="6">
    <location>
        <begin position="206"/>
        <end position="217"/>
    </location>
</feature>
<feature type="chain" id="PRO_5002253862" description="Major facilitator superfamily (MFS) profile domain-containing protein" evidence="8">
    <location>
        <begin position="24"/>
        <end position="225"/>
    </location>
</feature>
<evidence type="ECO:0000256" key="5">
    <source>
        <dbReference type="ARBA" id="ARBA00023136"/>
    </source>
</evidence>
<accession>A0A0D2GHD3</accession>
<dbReference type="Proteomes" id="UP000053029">
    <property type="component" value="Unassembled WGS sequence"/>
</dbReference>
<gene>
    <name evidence="9" type="ORF">Z517_06823</name>
</gene>
<dbReference type="GeneID" id="25306313"/>
<dbReference type="Pfam" id="PF06609">
    <property type="entry name" value="TRI12"/>
    <property type="match status" value="1"/>
</dbReference>
<comment type="subcellular location">
    <subcellularLocation>
        <location evidence="1">Membrane</location>
        <topology evidence="1">Multi-pass membrane protein</topology>
    </subcellularLocation>
</comment>
<dbReference type="GO" id="GO:0022857">
    <property type="term" value="F:transmembrane transporter activity"/>
    <property type="evidence" value="ECO:0007669"/>
    <property type="project" value="InterPro"/>
</dbReference>
<dbReference type="AlphaFoldDB" id="A0A0D2GHD3"/>
<dbReference type="InterPro" id="IPR010573">
    <property type="entry name" value="MFS_Str1/Tri12-like"/>
</dbReference>
<dbReference type="OrthoDB" id="4119671at2759"/>
<evidence type="ECO:0000256" key="2">
    <source>
        <dbReference type="ARBA" id="ARBA00022448"/>
    </source>
</evidence>
<keyword evidence="8" id="KW-0732">Signal</keyword>
<dbReference type="EMBL" id="KN846972">
    <property type="protein sequence ID" value="KIW80208.1"/>
    <property type="molecule type" value="Genomic_DNA"/>
</dbReference>
<feature type="transmembrane region" description="Helical" evidence="7">
    <location>
        <begin position="27"/>
        <end position="49"/>
    </location>
</feature>
<keyword evidence="2" id="KW-0813">Transport</keyword>
<organism evidence="9 10">
    <name type="scientific">Fonsecaea pedrosoi CBS 271.37</name>
    <dbReference type="NCBI Taxonomy" id="1442368"/>
    <lineage>
        <taxon>Eukaryota</taxon>
        <taxon>Fungi</taxon>
        <taxon>Dikarya</taxon>
        <taxon>Ascomycota</taxon>
        <taxon>Pezizomycotina</taxon>
        <taxon>Eurotiomycetes</taxon>
        <taxon>Chaetothyriomycetidae</taxon>
        <taxon>Chaetothyriales</taxon>
        <taxon>Herpotrichiellaceae</taxon>
        <taxon>Fonsecaea</taxon>
    </lineage>
</organism>
<protein>
    <recommendedName>
        <fullName evidence="11">Major facilitator superfamily (MFS) profile domain-containing protein</fullName>
    </recommendedName>
</protein>
<reference evidence="9 10" key="1">
    <citation type="submission" date="2015-01" db="EMBL/GenBank/DDBJ databases">
        <title>The Genome Sequence of Fonsecaea pedrosoi CBS 271.37.</title>
        <authorList>
            <consortium name="The Broad Institute Genomics Platform"/>
            <person name="Cuomo C."/>
            <person name="de Hoog S."/>
            <person name="Gorbushina A."/>
            <person name="Stielow B."/>
            <person name="Teixiera M."/>
            <person name="Abouelleil A."/>
            <person name="Chapman S.B."/>
            <person name="Priest M."/>
            <person name="Young S.K."/>
            <person name="Wortman J."/>
            <person name="Nusbaum C."/>
            <person name="Birren B."/>
        </authorList>
    </citation>
    <scope>NUCLEOTIDE SEQUENCE [LARGE SCALE GENOMIC DNA]</scope>
    <source>
        <strain evidence="9 10">CBS 271.37</strain>
    </source>
</reference>
<feature type="region of interest" description="Disordered" evidence="6">
    <location>
        <begin position="206"/>
        <end position="225"/>
    </location>
</feature>
<keyword evidence="10" id="KW-1185">Reference proteome</keyword>
<dbReference type="VEuPathDB" id="FungiDB:Z517_06823"/>
<proteinExistence type="predicted"/>
<dbReference type="HOGENOM" id="CLU_075098_0_0_1"/>
<evidence type="ECO:0000313" key="10">
    <source>
        <dbReference type="Proteomes" id="UP000053029"/>
    </source>
</evidence>
<keyword evidence="3 7" id="KW-0812">Transmembrane</keyword>
<keyword evidence="4 7" id="KW-1133">Transmembrane helix</keyword>
<evidence type="ECO:0000256" key="7">
    <source>
        <dbReference type="SAM" id="Phobius"/>
    </source>
</evidence>
<evidence type="ECO:0000256" key="8">
    <source>
        <dbReference type="SAM" id="SignalP"/>
    </source>
</evidence>
<feature type="transmembrane region" description="Helical" evidence="7">
    <location>
        <begin position="96"/>
        <end position="117"/>
    </location>
</feature>
<evidence type="ECO:0000256" key="3">
    <source>
        <dbReference type="ARBA" id="ARBA00022692"/>
    </source>
</evidence>
<dbReference type="GO" id="GO:0005886">
    <property type="term" value="C:plasma membrane"/>
    <property type="evidence" value="ECO:0007669"/>
    <property type="project" value="TreeGrafter"/>
</dbReference>
<evidence type="ECO:0000313" key="9">
    <source>
        <dbReference type="EMBL" id="KIW80208.1"/>
    </source>
</evidence>
<dbReference type="PANTHER" id="PTHR23501:SF195">
    <property type="entry name" value="PEP5"/>
    <property type="match status" value="1"/>
</dbReference>
<feature type="transmembrane region" description="Helical" evidence="7">
    <location>
        <begin position="154"/>
        <end position="173"/>
    </location>
</feature>
<sequence length="225" mass="23895">MLVAGVLLQLIFIPLMCVPSVTQKGMALAFSFFGGMGIGVVDLLPILLIQLASPDKWIGFACAVLGLSRYMGGSTGTAIYLTIYENKVKTLIPKRVAAAALAAGLPSSSLPSFLGVLTGATHQPSLMAIPGVTTAIVETSTLAMKNASREAFKYVWLTSIPFGAIALICALICKDQSNMLTDEVAQRLKTDELEIQVQVETGLEKGASEHFERKNEEVTSTTEAV</sequence>
<dbReference type="PANTHER" id="PTHR23501">
    <property type="entry name" value="MAJOR FACILITATOR SUPERFAMILY"/>
    <property type="match status" value="1"/>
</dbReference>
<dbReference type="RefSeq" id="XP_013284016.1">
    <property type="nucleotide sequence ID" value="XM_013428562.1"/>
</dbReference>
<feature type="signal peptide" evidence="8">
    <location>
        <begin position="1"/>
        <end position="23"/>
    </location>
</feature>
<evidence type="ECO:0000256" key="1">
    <source>
        <dbReference type="ARBA" id="ARBA00004141"/>
    </source>
</evidence>
<evidence type="ECO:0008006" key="11">
    <source>
        <dbReference type="Google" id="ProtNLM"/>
    </source>
</evidence>
<evidence type="ECO:0000256" key="4">
    <source>
        <dbReference type="ARBA" id="ARBA00022989"/>
    </source>
</evidence>
<name>A0A0D2GHD3_9EURO</name>
<evidence type="ECO:0000256" key="6">
    <source>
        <dbReference type="SAM" id="MobiDB-lite"/>
    </source>
</evidence>